<dbReference type="Proteomes" id="UP000327157">
    <property type="component" value="Chromosome 5"/>
</dbReference>
<reference evidence="1 2" key="3">
    <citation type="submission" date="2019-11" db="EMBL/GenBank/DDBJ databases">
        <title>A de novo genome assembly of a pear dwarfing rootstock.</title>
        <authorList>
            <person name="Wang F."/>
            <person name="Wang J."/>
            <person name="Li S."/>
            <person name="Zhang Y."/>
            <person name="Fang M."/>
            <person name="Ma L."/>
            <person name="Zhao Y."/>
            <person name="Jiang S."/>
        </authorList>
    </citation>
    <scope>NUCLEOTIDE SEQUENCE [LARGE SCALE GENOMIC DNA]</scope>
    <source>
        <strain evidence="1">S2</strain>
        <tissue evidence="1">Leaf</tissue>
    </source>
</reference>
<evidence type="ECO:0000313" key="1">
    <source>
        <dbReference type="EMBL" id="KAB2636573.1"/>
    </source>
</evidence>
<reference evidence="2" key="2">
    <citation type="submission" date="2019-10" db="EMBL/GenBank/DDBJ databases">
        <title>A de novo genome assembly of a pear dwarfing rootstock.</title>
        <authorList>
            <person name="Wang F."/>
            <person name="Wang J."/>
            <person name="Li S."/>
            <person name="Zhang Y."/>
            <person name="Fang M."/>
            <person name="Ma L."/>
            <person name="Zhao Y."/>
            <person name="Jiang S."/>
        </authorList>
    </citation>
    <scope>NUCLEOTIDE SEQUENCE [LARGE SCALE GENOMIC DNA]</scope>
</reference>
<sequence length="331" mass="37275">MSENRVRTIKLRCPSAAKTASFAAPEEQKLDLGSIARAFGVDPQTLKLNGHFIGRGSDLIASSVTWKSLLSFFSTKRLPTGEDDANPIVVDGKLCRAGTKRVGCDVVDDSSGREAELEDGEFLGMKSKKMKTTSNVGICSKRKQLLEDVKLLKKLKISETNPDPVEQLVPKLKVYSQRLGKHTSSTDLPPEILNSRTSLKDARGKCDDLPAEIRLWRRDGGSSHWTLPRKWKWASTFRSGNGITNNSEKSSRPIPRQLGEWRIREKSKRESKRTGCLRRRRKAMRWRSGRALKSEFGQRCGSGFKMRANGRRFRWSAVGERSRTLISELID</sequence>
<evidence type="ECO:0000313" key="2">
    <source>
        <dbReference type="Proteomes" id="UP000327157"/>
    </source>
</evidence>
<name>A0A5N5IBU8_9ROSA</name>
<dbReference type="AlphaFoldDB" id="A0A5N5IBU8"/>
<protein>
    <submittedName>
        <fullName evidence="1">Uncharacterized protein</fullName>
    </submittedName>
</protein>
<gene>
    <name evidence="1" type="ORF">D8674_027107</name>
</gene>
<organism evidence="1 2">
    <name type="scientific">Pyrus ussuriensis x Pyrus communis</name>
    <dbReference type="NCBI Taxonomy" id="2448454"/>
    <lineage>
        <taxon>Eukaryota</taxon>
        <taxon>Viridiplantae</taxon>
        <taxon>Streptophyta</taxon>
        <taxon>Embryophyta</taxon>
        <taxon>Tracheophyta</taxon>
        <taxon>Spermatophyta</taxon>
        <taxon>Magnoliopsida</taxon>
        <taxon>eudicotyledons</taxon>
        <taxon>Gunneridae</taxon>
        <taxon>Pentapetalae</taxon>
        <taxon>rosids</taxon>
        <taxon>fabids</taxon>
        <taxon>Rosales</taxon>
        <taxon>Rosaceae</taxon>
        <taxon>Amygdaloideae</taxon>
        <taxon>Maleae</taxon>
        <taxon>Pyrus</taxon>
    </lineage>
</organism>
<dbReference type="OrthoDB" id="751983at2759"/>
<dbReference type="PANTHER" id="PTHR39104">
    <property type="entry name" value="AMINO ACID-LIGASE"/>
    <property type="match status" value="1"/>
</dbReference>
<dbReference type="EMBL" id="SMOL01000004">
    <property type="protein sequence ID" value="KAB2636573.1"/>
    <property type="molecule type" value="Genomic_DNA"/>
</dbReference>
<reference evidence="1 2" key="1">
    <citation type="submission" date="2019-09" db="EMBL/GenBank/DDBJ databases">
        <authorList>
            <person name="Ou C."/>
        </authorList>
    </citation>
    <scope>NUCLEOTIDE SEQUENCE [LARGE SCALE GENOMIC DNA]</scope>
    <source>
        <strain evidence="1">S2</strain>
        <tissue evidence="1">Leaf</tissue>
    </source>
</reference>
<dbReference type="PANTHER" id="PTHR39104:SF1">
    <property type="entry name" value="AMINO ACID-LIGASE"/>
    <property type="match status" value="1"/>
</dbReference>
<keyword evidence="2" id="KW-1185">Reference proteome</keyword>
<proteinExistence type="predicted"/>
<accession>A0A5N5IBU8</accession>
<comment type="caution">
    <text evidence="1">The sequence shown here is derived from an EMBL/GenBank/DDBJ whole genome shotgun (WGS) entry which is preliminary data.</text>
</comment>